<accession>A0A318YXG6</accession>
<dbReference type="GeneID" id="37124831"/>
<sequence length="59" mass="6567">MGELDKYDDDLEQVEENKSLMDSGRMTKEKFILAAAAIIESRSSSSCVVEDKALNDKVL</sequence>
<evidence type="ECO:0000313" key="1">
    <source>
        <dbReference type="EMBL" id="PYH38667.1"/>
    </source>
</evidence>
<protein>
    <submittedName>
        <fullName evidence="1">Uncharacterized protein</fullName>
    </submittedName>
</protein>
<dbReference type="Proteomes" id="UP000247647">
    <property type="component" value="Unassembled WGS sequence"/>
</dbReference>
<evidence type="ECO:0000313" key="2">
    <source>
        <dbReference type="Proteomes" id="UP000247647"/>
    </source>
</evidence>
<proteinExistence type="predicted"/>
<dbReference type="OrthoDB" id="5412996at2759"/>
<keyword evidence="2" id="KW-1185">Reference proteome</keyword>
<name>A0A318YXG6_ASPNB</name>
<organism evidence="1 2">
    <name type="scientific">Aspergillus neoniger (strain CBS 115656)</name>
    <dbReference type="NCBI Taxonomy" id="1448310"/>
    <lineage>
        <taxon>Eukaryota</taxon>
        <taxon>Fungi</taxon>
        <taxon>Dikarya</taxon>
        <taxon>Ascomycota</taxon>
        <taxon>Pezizomycotina</taxon>
        <taxon>Eurotiomycetes</taxon>
        <taxon>Eurotiomycetidae</taxon>
        <taxon>Eurotiales</taxon>
        <taxon>Aspergillaceae</taxon>
        <taxon>Aspergillus</taxon>
        <taxon>Aspergillus subgen. Circumdati</taxon>
    </lineage>
</organism>
<dbReference type="AlphaFoldDB" id="A0A318YXG6"/>
<dbReference type="RefSeq" id="XP_025484145.1">
    <property type="nucleotide sequence ID" value="XM_025622375.1"/>
</dbReference>
<reference evidence="1" key="1">
    <citation type="submission" date="2016-12" db="EMBL/GenBank/DDBJ databases">
        <title>The genomes of Aspergillus section Nigri reveals drivers in fungal speciation.</title>
        <authorList>
            <consortium name="DOE Joint Genome Institute"/>
            <person name="Vesth T.C."/>
            <person name="Nybo J."/>
            <person name="Theobald S."/>
            <person name="Brandl J."/>
            <person name="Frisvad J.C."/>
            <person name="Nielsen K.F."/>
            <person name="Lyhne E.K."/>
            <person name="Kogle M.E."/>
            <person name="Kuo A."/>
            <person name="Riley R."/>
            <person name="Clum A."/>
            <person name="Nolan M."/>
            <person name="Lipzen A."/>
            <person name="Salamov A."/>
            <person name="Henrissat B."/>
            <person name="Wiebenga A."/>
            <person name="De Vries R.P."/>
            <person name="Grigoriev I.V."/>
            <person name="Mortensen U.H."/>
            <person name="Andersen M.R."/>
            <person name="Baker S.E."/>
        </authorList>
    </citation>
    <scope>NUCLEOTIDE SEQUENCE [LARGE SCALE GENOMIC DNA]</scope>
    <source>
        <strain evidence="1">CBS 115656</strain>
    </source>
</reference>
<dbReference type="EMBL" id="KZ821447">
    <property type="protein sequence ID" value="PYH38667.1"/>
    <property type="molecule type" value="Genomic_DNA"/>
</dbReference>
<gene>
    <name evidence="1" type="ORF">BO87DRAFT_372778</name>
</gene>